<dbReference type="GO" id="GO:0070005">
    <property type="term" value="F:cysteine-type aminopeptidase activity"/>
    <property type="evidence" value="ECO:0007669"/>
    <property type="project" value="InterPro"/>
</dbReference>
<dbReference type="Proteomes" id="UP000036958">
    <property type="component" value="Unassembled WGS sequence"/>
</dbReference>
<dbReference type="GO" id="GO:0009636">
    <property type="term" value="P:response to toxic substance"/>
    <property type="evidence" value="ECO:0007669"/>
    <property type="project" value="TreeGrafter"/>
</dbReference>
<dbReference type="Pfam" id="PF03051">
    <property type="entry name" value="Peptidase_C1_2"/>
    <property type="match status" value="1"/>
</dbReference>
<sequence>MKQWILLMGLALPFFVAGQSIDDIELAKIRAGFEKDNYTTGMQNALSSNEITKLAWSRENEGLTDHYFTYRVDVSGITNQKKSGRCWLFTSLNIFRPMAAEHFNTKSFEFSENYLYFWDLFEKANLFLNNIVATADRGIDDEKVRWYFRSPVDDGGQWINFVNLANKYGLVPREAMEETFSSENTSWMTKLINRKLREQALQLRELKNAGTSDKQMEATKVDMLSTIYRMLALNLGEPPTEFNYRYKTKDAQLVAAKTFTPKSFMKEVLGEVQLSDYVMLMNDPSRPFWKHYEIENYRNVQEGENWHYVNLPNEVIKGFCIESIKNNEAMYASCDVGKQLRRDFGVLDVDNFNYEAVYDVPFGMDKKQRIQSRESGSSHGMALIAVEVDEKEQPLKWQFENSWGEQAGEKGYLTFTDEWFNEYMFRMVVHKKFVNQKVLDIYNEKATMLPPWDPMF</sequence>
<dbReference type="SUPFAM" id="SSF54001">
    <property type="entry name" value="Cysteine proteinases"/>
    <property type="match status" value="1"/>
</dbReference>
<dbReference type="EMBL" id="LGIA01000224">
    <property type="protein sequence ID" value="KOH42533.1"/>
    <property type="molecule type" value="Genomic_DNA"/>
</dbReference>
<accession>A0A0L8V2C7</accession>
<dbReference type="InterPro" id="IPR004134">
    <property type="entry name" value="Peptidase_C1B"/>
</dbReference>
<proteinExistence type="inferred from homology"/>
<dbReference type="InterPro" id="IPR000169">
    <property type="entry name" value="Pept_cys_AS"/>
</dbReference>
<evidence type="ECO:0000256" key="4">
    <source>
        <dbReference type="PIRNR" id="PIRNR005700"/>
    </source>
</evidence>
<dbReference type="InterPro" id="IPR038765">
    <property type="entry name" value="Papain-like_cys_pep_sf"/>
</dbReference>
<dbReference type="RefSeq" id="WP_053188931.1">
    <property type="nucleotide sequence ID" value="NZ_LGIA01000224.1"/>
</dbReference>
<evidence type="ECO:0000256" key="1">
    <source>
        <dbReference type="ARBA" id="ARBA00022670"/>
    </source>
</evidence>
<name>A0A0L8V2C7_9BACT</name>
<keyword evidence="7" id="KW-1185">Reference proteome</keyword>
<dbReference type="GO" id="GO:0043418">
    <property type="term" value="P:homocysteine catabolic process"/>
    <property type="evidence" value="ECO:0007669"/>
    <property type="project" value="TreeGrafter"/>
</dbReference>
<dbReference type="GO" id="GO:0005737">
    <property type="term" value="C:cytoplasm"/>
    <property type="evidence" value="ECO:0007669"/>
    <property type="project" value="TreeGrafter"/>
</dbReference>
<dbReference type="CDD" id="cd00585">
    <property type="entry name" value="Peptidase_C1B"/>
    <property type="match status" value="1"/>
</dbReference>
<feature type="active site" evidence="5">
    <location>
        <position position="379"/>
    </location>
</feature>
<evidence type="ECO:0000256" key="5">
    <source>
        <dbReference type="PIRSR" id="PIRSR005700-1"/>
    </source>
</evidence>
<comment type="caution">
    <text evidence="6">The sequence shown here is derived from an EMBL/GenBank/DDBJ whole genome shotgun (WGS) entry which is preliminary data.</text>
</comment>
<keyword evidence="4" id="KW-0031">Aminopeptidase</keyword>
<organism evidence="6 7">
    <name type="scientific">Sunxiuqinia dokdonensis</name>
    <dbReference type="NCBI Taxonomy" id="1409788"/>
    <lineage>
        <taxon>Bacteria</taxon>
        <taxon>Pseudomonadati</taxon>
        <taxon>Bacteroidota</taxon>
        <taxon>Bacteroidia</taxon>
        <taxon>Marinilabiliales</taxon>
        <taxon>Prolixibacteraceae</taxon>
        <taxon>Sunxiuqinia</taxon>
    </lineage>
</organism>
<evidence type="ECO:0000256" key="2">
    <source>
        <dbReference type="ARBA" id="ARBA00022801"/>
    </source>
</evidence>
<reference evidence="7" key="1">
    <citation type="submission" date="2015-07" db="EMBL/GenBank/DDBJ databases">
        <title>Genome sequencing of Sunxiuqinia dokdonensis strain SK.</title>
        <authorList>
            <person name="Ahn S."/>
            <person name="Kim B.-C."/>
        </authorList>
    </citation>
    <scope>NUCLEOTIDE SEQUENCE [LARGE SCALE GENOMIC DNA]</scope>
    <source>
        <strain evidence="7">SK</strain>
    </source>
</reference>
<dbReference type="OrthoDB" id="1111399at2"/>
<dbReference type="PATRIC" id="fig|1409788.3.peg.4730"/>
<dbReference type="PANTHER" id="PTHR10363">
    <property type="entry name" value="BLEOMYCIN HYDROLASE"/>
    <property type="match status" value="1"/>
</dbReference>
<dbReference type="STRING" id="1409788.NC99_46210"/>
<keyword evidence="3 4" id="KW-0788">Thiol protease</keyword>
<keyword evidence="1 4" id="KW-0645">Protease</keyword>
<keyword evidence="2 4" id="KW-0378">Hydrolase</keyword>
<evidence type="ECO:0000313" key="6">
    <source>
        <dbReference type="EMBL" id="KOH42533.1"/>
    </source>
</evidence>
<dbReference type="PANTHER" id="PTHR10363:SF2">
    <property type="entry name" value="BLEOMYCIN HYDROLASE"/>
    <property type="match status" value="1"/>
</dbReference>
<feature type="active site" evidence="5">
    <location>
        <position position="401"/>
    </location>
</feature>
<dbReference type="Gene3D" id="3.90.70.10">
    <property type="entry name" value="Cysteine proteinases"/>
    <property type="match status" value="1"/>
</dbReference>
<protein>
    <recommendedName>
        <fullName evidence="4">Aminopeptidase</fullName>
    </recommendedName>
</protein>
<comment type="similarity">
    <text evidence="4">Belongs to the peptidase C1 family.</text>
</comment>
<dbReference type="GO" id="GO:0006508">
    <property type="term" value="P:proteolysis"/>
    <property type="evidence" value="ECO:0007669"/>
    <property type="project" value="UniProtKB-KW"/>
</dbReference>
<dbReference type="AlphaFoldDB" id="A0A0L8V2C7"/>
<dbReference type="PROSITE" id="PS00139">
    <property type="entry name" value="THIOL_PROTEASE_CYS"/>
    <property type="match status" value="1"/>
</dbReference>
<evidence type="ECO:0000313" key="7">
    <source>
        <dbReference type="Proteomes" id="UP000036958"/>
    </source>
</evidence>
<gene>
    <name evidence="6" type="ORF">NC99_46210</name>
</gene>
<evidence type="ECO:0000256" key="3">
    <source>
        <dbReference type="ARBA" id="ARBA00022807"/>
    </source>
</evidence>
<dbReference type="PIRSF" id="PIRSF005700">
    <property type="entry name" value="PepC"/>
    <property type="match status" value="1"/>
</dbReference>
<feature type="active site" evidence="5">
    <location>
        <position position="86"/>
    </location>
</feature>